<dbReference type="RefSeq" id="WP_159742606.1">
    <property type="nucleotide sequence ID" value="NZ_BLIR01000001.1"/>
</dbReference>
<gene>
    <name evidence="3" type="ORF">Stube_09450</name>
</gene>
<sequence>MLRLEELLFPSIADVLVLSVDVNNEAIRIEACSTATGSACPACGTWSSRVHSSYLRFPADVPSAGQRVVLCLRVRRFACAISSCGRRTFVEQVLGLTREARGFKVWSRTDFQRGDYVQRRGGRWFAVLRVNSKSVTVPHIQNGIGQKVVHAEGSRLDWTYTVPYDEVTGRMSAEEMTQHLQDSRRVTPCPPPAVCAGGRARPDHQNRHHHDHRHPGTIPNATTTGGHHRHDGHRQDSRRRLRRPGEPPRAATGCGRSR</sequence>
<dbReference type="Proteomes" id="UP000431826">
    <property type="component" value="Unassembled WGS sequence"/>
</dbReference>
<evidence type="ECO:0000256" key="1">
    <source>
        <dbReference type="SAM" id="MobiDB-lite"/>
    </source>
</evidence>
<feature type="compositionally biased region" description="Basic residues" evidence="1">
    <location>
        <begin position="206"/>
        <end position="215"/>
    </location>
</feature>
<evidence type="ECO:0000313" key="4">
    <source>
        <dbReference type="Proteomes" id="UP000431826"/>
    </source>
</evidence>
<dbReference type="GeneID" id="99012022"/>
<comment type="caution">
    <text evidence="3">The sequence shown here is derived from an EMBL/GenBank/DDBJ whole genome shotgun (WGS) entry which is preliminary data.</text>
</comment>
<evidence type="ECO:0000313" key="3">
    <source>
        <dbReference type="EMBL" id="GFE36272.1"/>
    </source>
</evidence>
<feature type="region of interest" description="Disordered" evidence="1">
    <location>
        <begin position="175"/>
        <end position="258"/>
    </location>
</feature>
<dbReference type="Pfam" id="PF14690">
    <property type="entry name" value="Zn_ribbon_ISL3"/>
    <property type="match status" value="1"/>
</dbReference>
<feature type="compositionally biased region" description="Basic residues" evidence="1">
    <location>
        <begin position="226"/>
        <end position="242"/>
    </location>
</feature>
<organism evidence="3 4">
    <name type="scientific">Streptomyces tubercidicus</name>
    <dbReference type="NCBI Taxonomy" id="47759"/>
    <lineage>
        <taxon>Bacteria</taxon>
        <taxon>Bacillati</taxon>
        <taxon>Actinomycetota</taxon>
        <taxon>Actinomycetes</taxon>
        <taxon>Kitasatosporales</taxon>
        <taxon>Streptomycetaceae</taxon>
        <taxon>Streptomyces</taxon>
    </lineage>
</organism>
<reference evidence="3 4" key="1">
    <citation type="submission" date="2019-12" db="EMBL/GenBank/DDBJ databases">
        <title>Whole genome shotgun sequence of Streptomyces tubercidicus NBRC 13090.</title>
        <authorList>
            <person name="Ichikawa N."/>
            <person name="Kimura A."/>
            <person name="Kitahashi Y."/>
            <person name="Komaki H."/>
            <person name="Tamura T."/>
        </authorList>
    </citation>
    <scope>NUCLEOTIDE SEQUENCE [LARGE SCALE GENOMIC DNA]</scope>
    <source>
        <strain evidence="3 4">NBRC 13090</strain>
    </source>
</reference>
<feature type="domain" description="Transposase IS204/IS1001/IS1096/IS1165 zinc-finger" evidence="2">
    <location>
        <begin position="39"/>
        <end position="79"/>
    </location>
</feature>
<keyword evidence="4" id="KW-1185">Reference proteome</keyword>
<protein>
    <recommendedName>
        <fullName evidence="2">Transposase IS204/IS1001/IS1096/IS1165 zinc-finger domain-containing protein</fullName>
    </recommendedName>
</protein>
<dbReference type="AlphaFoldDB" id="A0A640ULU3"/>
<dbReference type="OrthoDB" id="3238779at2"/>
<accession>A0A640ULU3</accession>
<dbReference type="InterPro" id="IPR029261">
    <property type="entry name" value="Transposase_Znf"/>
</dbReference>
<dbReference type="EMBL" id="BLIR01000001">
    <property type="protein sequence ID" value="GFE36272.1"/>
    <property type="molecule type" value="Genomic_DNA"/>
</dbReference>
<evidence type="ECO:0000259" key="2">
    <source>
        <dbReference type="Pfam" id="PF14690"/>
    </source>
</evidence>
<name>A0A640ULU3_9ACTN</name>
<proteinExistence type="predicted"/>
<feature type="compositionally biased region" description="Basic and acidic residues" evidence="1">
    <location>
        <begin position="175"/>
        <end position="185"/>
    </location>
</feature>